<keyword evidence="2" id="KW-1133">Transmembrane helix</keyword>
<feature type="transmembrane region" description="Helical" evidence="2">
    <location>
        <begin position="64"/>
        <end position="87"/>
    </location>
</feature>
<dbReference type="AlphaFoldDB" id="A0A9P6C6H3"/>
<dbReference type="OrthoDB" id="3233661at2759"/>
<keyword evidence="2" id="KW-0812">Transmembrane</keyword>
<name>A0A9P6C6H3_9AGAR</name>
<proteinExistence type="predicted"/>
<evidence type="ECO:0000313" key="4">
    <source>
        <dbReference type="Proteomes" id="UP000807342"/>
    </source>
</evidence>
<evidence type="ECO:0000256" key="1">
    <source>
        <dbReference type="SAM" id="MobiDB-lite"/>
    </source>
</evidence>
<protein>
    <submittedName>
        <fullName evidence="3">Uncharacterized protein</fullName>
    </submittedName>
</protein>
<organism evidence="3 4">
    <name type="scientific">Macrolepiota fuliginosa MF-IS2</name>
    <dbReference type="NCBI Taxonomy" id="1400762"/>
    <lineage>
        <taxon>Eukaryota</taxon>
        <taxon>Fungi</taxon>
        <taxon>Dikarya</taxon>
        <taxon>Basidiomycota</taxon>
        <taxon>Agaricomycotina</taxon>
        <taxon>Agaricomycetes</taxon>
        <taxon>Agaricomycetidae</taxon>
        <taxon>Agaricales</taxon>
        <taxon>Agaricineae</taxon>
        <taxon>Agaricaceae</taxon>
        <taxon>Macrolepiota</taxon>
    </lineage>
</organism>
<accession>A0A9P6C6H3</accession>
<gene>
    <name evidence="3" type="ORF">P691DRAFT_657243</name>
</gene>
<sequence>MIVLNGNEEPQKQDSYNGLTIRAPERVARRRRSWSPLPDYEASEAQYRRSLALEHKKMWHQTKVWRAVLFLLLAYALLTTVIGVPIIKMKHEDADDSSWSVNAVMGSQQPSPSGVVTLGNNMACNMWNHTNTVNSSLPYQTTLQLELPAMGDISIRSNATLDSTQSSNVTGNLTVDYDANLKSNNAQISVTMWTSTHTLQKTTLVCSADVGPNRGLSIFFPSYMSEMETIFMDIRVVLPKSVPPSSLISNFNVYLPVFAQTFRDLNAVNFNSVTIEGTVLPINVAGIRAPRISVKNMLGDISGTFNVSESLCVDTIKGSINTTITLVKPTSRPTPTTLTIDNGDREINAHVSLVSAYKTSSSPHFVGKVTTFNAPANLTVNYYPSTPPLPVYFSLQNNLARSKVVMDQKFQGTYLAQTKLAPATIHQGIENPKYNPAGSNKPRTLRADPGSSTSRSSGWIGWGKKPPNDEQSHVQVTSSLGPVDLEFGPT</sequence>
<keyword evidence="2" id="KW-0472">Membrane</keyword>
<evidence type="ECO:0000256" key="2">
    <source>
        <dbReference type="SAM" id="Phobius"/>
    </source>
</evidence>
<evidence type="ECO:0000313" key="3">
    <source>
        <dbReference type="EMBL" id="KAF9454026.1"/>
    </source>
</evidence>
<reference evidence="3" key="1">
    <citation type="submission" date="2020-11" db="EMBL/GenBank/DDBJ databases">
        <authorList>
            <consortium name="DOE Joint Genome Institute"/>
            <person name="Ahrendt S."/>
            <person name="Riley R."/>
            <person name="Andreopoulos W."/>
            <person name="Labutti K."/>
            <person name="Pangilinan J."/>
            <person name="Ruiz-Duenas F.J."/>
            <person name="Barrasa J.M."/>
            <person name="Sanchez-Garcia M."/>
            <person name="Camarero S."/>
            <person name="Miyauchi S."/>
            <person name="Serrano A."/>
            <person name="Linde D."/>
            <person name="Babiker R."/>
            <person name="Drula E."/>
            <person name="Ayuso-Fernandez I."/>
            <person name="Pacheco R."/>
            <person name="Padilla G."/>
            <person name="Ferreira P."/>
            <person name="Barriuso J."/>
            <person name="Kellner H."/>
            <person name="Castanera R."/>
            <person name="Alfaro M."/>
            <person name="Ramirez L."/>
            <person name="Pisabarro A.G."/>
            <person name="Kuo A."/>
            <person name="Tritt A."/>
            <person name="Lipzen A."/>
            <person name="He G."/>
            <person name="Yan M."/>
            <person name="Ng V."/>
            <person name="Cullen D."/>
            <person name="Martin F."/>
            <person name="Rosso M.-N."/>
            <person name="Henrissat B."/>
            <person name="Hibbett D."/>
            <person name="Martinez A.T."/>
            <person name="Grigoriev I.V."/>
        </authorList>
    </citation>
    <scope>NUCLEOTIDE SEQUENCE</scope>
    <source>
        <strain evidence="3">MF-IS2</strain>
    </source>
</reference>
<feature type="region of interest" description="Disordered" evidence="1">
    <location>
        <begin position="426"/>
        <end position="490"/>
    </location>
</feature>
<dbReference type="Proteomes" id="UP000807342">
    <property type="component" value="Unassembled WGS sequence"/>
</dbReference>
<comment type="caution">
    <text evidence="3">The sequence shown here is derived from an EMBL/GenBank/DDBJ whole genome shotgun (WGS) entry which is preliminary data.</text>
</comment>
<keyword evidence="4" id="KW-1185">Reference proteome</keyword>
<dbReference type="EMBL" id="MU151057">
    <property type="protein sequence ID" value="KAF9454026.1"/>
    <property type="molecule type" value="Genomic_DNA"/>
</dbReference>